<name>A0ABN1ZQ36_9ACTN</name>
<dbReference type="Proteomes" id="UP001501470">
    <property type="component" value="Unassembled WGS sequence"/>
</dbReference>
<evidence type="ECO:0000256" key="1">
    <source>
        <dbReference type="SAM" id="MobiDB-lite"/>
    </source>
</evidence>
<feature type="region of interest" description="Disordered" evidence="1">
    <location>
        <begin position="330"/>
        <end position="354"/>
    </location>
</feature>
<reference evidence="2 3" key="1">
    <citation type="journal article" date="2019" name="Int. J. Syst. Evol. Microbiol.">
        <title>The Global Catalogue of Microorganisms (GCM) 10K type strain sequencing project: providing services to taxonomists for standard genome sequencing and annotation.</title>
        <authorList>
            <consortium name="The Broad Institute Genomics Platform"/>
            <consortium name="The Broad Institute Genome Sequencing Center for Infectious Disease"/>
            <person name="Wu L."/>
            <person name="Ma J."/>
        </authorList>
    </citation>
    <scope>NUCLEOTIDE SEQUENCE [LARGE SCALE GENOMIC DNA]</scope>
    <source>
        <strain evidence="2 3">JCM 15933</strain>
    </source>
</reference>
<gene>
    <name evidence="2" type="ORF">GCM10009827_013140</name>
</gene>
<comment type="caution">
    <text evidence="2">The sequence shown here is derived from an EMBL/GenBank/DDBJ whole genome shotgun (WGS) entry which is preliminary data.</text>
</comment>
<feature type="region of interest" description="Disordered" evidence="1">
    <location>
        <begin position="527"/>
        <end position="549"/>
    </location>
</feature>
<accession>A0ABN1ZQ36</accession>
<feature type="region of interest" description="Disordered" evidence="1">
    <location>
        <begin position="1285"/>
        <end position="1305"/>
    </location>
</feature>
<protein>
    <recommendedName>
        <fullName evidence="4">NACHT domain-containing protein</fullName>
    </recommendedName>
</protein>
<dbReference type="RefSeq" id="WP_344500513.1">
    <property type="nucleotide sequence ID" value="NZ_BAAAQD010000001.1"/>
</dbReference>
<organism evidence="2 3">
    <name type="scientific">Dactylosporangium maewongense</name>
    <dbReference type="NCBI Taxonomy" id="634393"/>
    <lineage>
        <taxon>Bacteria</taxon>
        <taxon>Bacillati</taxon>
        <taxon>Actinomycetota</taxon>
        <taxon>Actinomycetes</taxon>
        <taxon>Micromonosporales</taxon>
        <taxon>Micromonosporaceae</taxon>
        <taxon>Dactylosporangium</taxon>
    </lineage>
</organism>
<evidence type="ECO:0000313" key="3">
    <source>
        <dbReference type="Proteomes" id="UP001501470"/>
    </source>
</evidence>
<dbReference type="EMBL" id="BAAAQD010000001">
    <property type="protein sequence ID" value="GAA1502102.1"/>
    <property type="molecule type" value="Genomic_DNA"/>
</dbReference>
<evidence type="ECO:0000313" key="2">
    <source>
        <dbReference type="EMBL" id="GAA1502102.1"/>
    </source>
</evidence>
<dbReference type="Gene3D" id="1.25.40.10">
    <property type="entry name" value="Tetratricopeptide repeat domain"/>
    <property type="match status" value="1"/>
</dbReference>
<proteinExistence type="predicted"/>
<dbReference type="InterPro" id="IPR011990">
    <property type="entry name" value="TPR-like_helical_dom_sf"/>
</dbReference>
<sequence length="1402" mass="148002">MTDLDASGQAVSAVSDDGRISVNDSGSATASNGGFANTGVVEGNVTIEYHQAAGPLPPVQPVRSAYLEQVARIAPAELLEREAELAALRDFCTAPDADVYLWLRAPAWVGKSALIAWFVLHPPQDVRLVSFFVTARLARQDDSVAFADVVLEQLLTLLGRPAPALLTPATREAHLLAVLEEAAADCQARGERLVLVVDGLDEDHGTATGPDGHSIAALLPARPTAGLRVIVTGRPNPPLPPDVPPGHPLRDPAIVRPLTPSPHAAVIRTTAQHELKRLLAADNPDGDLLAFVAAAGGGLSAADLAELTGRRPWQVKDRLGAVAGRTFTVRRDPWASADPRQGDQPGGTHQRDPNRAETYVLGHEELQREALALLGDRALDARRQQLHDWADTYRRRRWPVDTPGYLLQGYLGLLLNTKDLPRIVALATDSTRHARLLDRSGADGAALTEIVAAQDALAGERRPDLVALARLAVHRSVLTRRNRNIPVPLPALWARLGESARADALARSIPDPTQRDAALAAIAEATATPAVPSPPPPAEPADRTESPGLTVEALVDEARTASRRGDTDRAGHLLRAAERSAFASTDPDERAALWNSIVWARRRPDLPSDDEDTAAAQMADVRTLDPWRVEDDLFERAAVAAADAGEFDQAEAVADAIRNRRHDVLEMIALAAVAAGDVVRAERLSLSFGPSALAHVARAMYERGDQTRARTWIDAAAAEAFTGGRWFDHTKLVSTLAAVGDAEQAVARAMAVPDPFERMSSLAAIATATSEHTEACLAALAEALVRPEPDADTSQWDAWLSAVRAIATLGDIAVAEVEGRDAAKAGRADGLVTVALIHRERGNVVEARTALADAVVVAARQEPAGRNDPLYAAVTAMAELGDADTAAAAAVTAAEPYRRHDALCRIAEAAADAGHIAAAERAAELIRHPSGSHDRLDQKIALAHAVRRDYAAATAATSRIGNPEVRARAVPRIASIAIEHGDLGPAEEIAREHGDLELLILVADGAVTAGENARGRALLDIAAATARAVPDPQWQAETLASAACTLTADPARSARLTAAAEHAARLVTDPAQRAQAFVAVAMAMQPPAAAALLAEVGPLTCGPVERLADRVRVAARDTDHATTDKLLAVMRHLSATISNPDERSRAEQAHVAAAIAAGNLDAATEVARAINHPDQRALALAYVASAGSPARAIELATAIDIPDRRTDTLIDAAARAAAAGDLTTAEQAAAQVRPPSGAAHAWFAIVLHGARTADLDRLTRDANRIDDHPLRQWAHRILTDTAKARTAGTAQPAPTNAEPRASSATPEDFITAIEDARRDGRFDLVDDLIAAASAAIRATGQPSRRRETLLLLAQTAPEHPACSALIAETLRTEPITAALDALARIHRVAATSAADELLALLT</sequence>
<evidence type="ECO:0008006" key="4">
    <source>
        <dbReference type="Google" id="ProtNLM"/>
    </source>
</evidence>
<keyword evidence="3" id="KW-1185">Reference proteome</keyword>